<dbReference type="Proteomes" id="UP000182272">
    <property type="component" value="Chromosome I"/>
</dbReference>
<organism evidence="2 3">
    <name type="scientific">Pseudomonas asplenii</name>
    <dbReference type="NCBI Taxonomy" id="53407"/>
    <lineage>
        <taxon>Bacteria</taxon>
        <taxon>Pseudomonadati</taxon>
        <taxon>Pseudomonadota</taxon>
        <taxon>Gammaproteobacteria</taxon>
        <taxon>Pseudomonadales</taxon>
        <taxon>Pseudomonadaceae</taxon>
        <taxon>Pseudomonas</taxon>
    </lineage>
</organism>
<dbReference type="EMBL" id="LT629972">
    <property type="protein sequence ID" value="SEH93958.1"/>
    <property type="molecule type" value="Genomic_DNA"/>
</dbReference>
<accession>A0A1H6LYJ8</accession>
<name>A0A1H6LYJ8_9PSED</name>
<reference evidence="2 3" key="1">
    <citation type="submission" date="2016-10" db="EMBL/GenBank/DDBJ databases">
        <authorList>
            <person name="de Groot N.N."/>
        </authorList>
    </citation>
    <scope>NUCLEOTIDE SEQUENCE [LARGE SCALE GENOMIC DNA]</scope>
    <source>
        <strain evidence="2 3">LMG 2158</strain>
    </source>
</reference>
<gene>
    <name evidence="2" type="ORF">SAMN05216581_0678</name>
</gene>
<evidence type="ECO:0000313" key="2">
    <source>
        <dbReference type="EMBL" id="SEH93958.1"/>
    </source>
</evidence>
<evidence type="ECO:0000256" key="1">
    <source>
        <dbReference type="SAM" id="MobiDB-lite"/>
    </source>
</evidence>
<evidence type="ECO:0000313" key="3">
    <source>
        <dbReference type="Proteomes" id="UP000182272"/>
    </source>
</evidence>
<feature type="region of interest" description="Disordered" evidence="1">
    <location>
        <begin position="1"/>
        <end position="21"/>
    </location>
</feature>
<sequence>MHGYFRPSVNASTVTPQNPNSLFLAPNSTPHYALKAAGREPLSDHVVSMSLAQSRAHVGVLAPPVNIEANLANGLPPLTLVGLPETTVS</sequence>
<proteinExistence type="predicted"/>
<protein>
    <submittedName>
        <fullName evidence="2">Uncharacterized protein</fullName>
    </submittedName>
</protein>
<dbReference type="AlphaFoldDB" id="A0A1H6LYJ8"/>
<feature type="compositionally biased region" description="Polar residues" evidence="1">
    <location>
        <begin position="9"/>
        <end position="21"/>
    </location>
</feature>